<dbReference type="InterPro" id="IPR036291">
    <property type="entry name" value="NAD(P)-bd_dom_sf"/>
</dbReference>
<dbReference type="EMBL" id="AP018664">
    <property type="protein sequence ID" value="BBD96787.1"/>
    <property type="molecule type" value="Genomic_DNA"/>
</dbReference>
<keyword evidence="5" id="KW-1185">Reference proteome</keyword>
<dbReference type="GO" id="GO:0051287">
    <property type="term" value="F:NAD binding"/>
    <property type="evidence" value="ECO:0007669"/>
    <property type="project" value="InterPro"/>
</dbReference>
<keyword evidence="1" id="KW-0560">Oxidoreductase</keyword>
<evidence type="ECO:0000259" key="3">
    <source>
        <dbReference type="Pfam" id="PF02826"/>
    </source>
</evidence>
<dbReference type="InterPro" id="IPR006140">
    <property type="entry name" value="D-isomer_DH_NAD-bd"/>
</dbReference>
<dbReference type="SUPFAM" id="SSF51735">
    <property type="entry name" value="NAD(P)-binding Rossmann-fold domains"/>
    <property type="match status" value="1"/>
</dbReference>
<protein>
    <submittedName>
        <fullName evidence="4">Dihydrofolate reductase</fullName>
    </submittedName>
</protein>
<sequence length="314" mass="33688">MTGRRLASLWGEPFDTALRDALPDVDLVPVSGTLADVPAGISMLAAAPFKRVDGRFPPRPDGWPFDLRWVQLMTVGFDLYPDWMFDGPVVTSARGTSAVGLAEFALAAILAAAKRIPDIWIDSPDQWVAAPLDILNGRTLGIFGFGAVGQRLAPIAVALGMNVLAVRRSDQPIAQPGVVRAASVQELFERSDHLVLAAPGTSATARLVNADLLATAKPGLHLINIARGTLIDNDALLQALDEGRLSRASLDVTSPEPLPPGHPYYRHPRVYLSPHTAAYTPDTVGNIAAQLARNMDLFERGAPLENIVDLDRGY</sequence>
<dbReference type="AlphaFoldDB" id="A0A494W2H4"/>
<evidence type="ECO:0000256" key="2">
    <source>
        <dbReference type="ARBA" id="ARBA00023027"/>
    </source>
</evidence>
<name>A0A494W2H4_9SPHN</name>
<evidence type="ECO:0000313" key="4">
    <source>
        <dbReference type="EMBL" id="BBD96787.1"/>
    </source>
</evidence>
<dbReference type="GO" id="GO:0016491">
    <property type="term" value="F:oxidoreductase activity"/>
    <property type="evidence" value="ECO:0007669"/>
    <property type="project" value="UniProtKB-KW"/>
</dbReference>
<accession>A0A494W2H4</accession>
<dbReference type="Pfam" id="PF02826">
    <property type="entry name" value="2-Hacid_dh_C"/>
    <property type="match status" value="1"/>
</dbReference>
<dbReference type="RefSeq" id="WP_066700818.1">
    <property type="nucleotide sequence ID" value="NZ_AP018664.1"/>
</dbReference>
<reference evidence="4 5" key="1">
    <citation type="submission" date="2018-05" db="EMBL/GenBank/DDBJ databases">
        <title>Complete Genome Sequence of the Nonylphenol-Degrading Bacterium Sphingobium amiense DSM 16289T.</title>
        <authorList>
            <person name="Ootsuka M."/>
            <person name="Nishizawa T."/>
            <person name="Ohta H."/>
        </authorList>
    </citation>
    <scope>NUCLEOTIDE SEQUENCE [LARGE SCALE GENOMIC DNA]</scope>
    <source>
        <strain evidence="4 5">DSM 16289</strain>
    </source>
</reference>
<evidence type="ECO:0000313" key="5">
    <source>
        <dbReference type="Proteomes" id="UP000279959"/>
    </source>
</evidence>
<feature type="domain" description="D-isomer specific 2-hydroxyacid dehydrogenase NAD-binding" evidence="3">
    <location>
        <begin position="107"/>
        <end position="277"/>
    </location>
</feature>
<gene>
    <name evidence="4" type="ORF">SAMIE_1002880</name>
</gene>
<dbReference type="Gene3D" id="3.40.50.720">
    <property type="entry name" value="NAD(P)-binding Rossmann-like Domain"/>
    <property type="match status" value="2"/>
</dbReference>
<dbReference type="PANTHER" id="PTHR43333">
    <property type="entry name" value="2-HACID_DH_C DOMAIN-CONTAINING PROTEIN"/>
    <property type="match status" value="1"/>
</dbReference>
<dbReference type="KEGG" id="sami:SAMIE_1002880"/>
<proteinExistence type="predicted"/>
<organism evidence="4 5">
    <name type="scientific">Sphingobium amiense</name>
    <dbReference type="NCBI Taxonomy" id="135719"/>
    <lineage>
        <taxon>Bacteria</taxon>
        <taxon>Pseudomonadati</taxon>
        <taxon>Pseudomonadota</taxon>
        <taxon>Alphaproteobacteria</taxon>
        <taxon>Sphingomonadales</taxon>
        <taxon>Sphingomonadaceae</taxon>
        <taxon>Sphingobium</taxon>
    </lineage>
</organism>
<dbReference type="PANTHER" id="PTHR43333:SF1">
    <property type="entry name" value="D-ISOMER SPECIFIC 2-HYDROXYACID DEHYDROGENASE NAD-BINDING DOMAIN-CONTAINING PROTEIN"/>
    <property type="match status" value="1"/>
</dbReference>
<dbReference type="Proteomes" id="UP000279959">
    <property type="component" value="Chromosome"/>
</dbReference>
<evidence type="ECO:0000256" key="1">
    <source>
        <dbReference type="ARBA" id="ARBA00023002"/>
    </source>
</evidence>
<keyword evidence="2" id="KW-0520">NAD</keyword>